<organism evidence="3 4">
    <name type="scientific">Blastococcus aggregatus</name>
    <dbReference type="NCBI Taxonomy" id="38502"/>
    <lineage>
        <taxon>Bacteria</taxon>
        <taxon>Bacillati</taxon>
        <taxon>Actinomycetota</taxon>
        <taxon>Actinomycetes</taxon>
        <taxon>Geodermatophilales</taxon>
        <taxon>Geodermatophilaceae</taxon>
        <taxon>Blastococcus</taxon>
    </lineage>
</organism>
<dbReference type="Gene3D" id="2.40.128.110">
    <property type="entry name" value="Lipid/polyisoprenoid-binding, YceI-like"/>
    <property type="match status" value="1"/>
</dbReference>
<accession>A0A285V0P1</accession>
<dbReference type="PANTHER" id="PTHR34406:SF1">
    <property type="entry name" value="PROTEIN YCEI"/>
    <property type="match status" value="1"/>
</dbReference>
<dbReference type="InterPro" id="IPR036761">
    <property type="entry name" value="TTHA0802/YceI-like_sf"/>
</dbReference>
<feature type="domain" description="Lipid/polyisoprenoid-binding YceI-like" evidence="2">
    <location>
        <begin position="56"/>
        <end position="220"/>
    </location>
</feature>
<gene>
    <name evidence="3" type="ORF">SAMN05660748_0936</name>
</gene>
<dbReference type="SUPFAM" id="SSF101874">
    <property type="entry name" value="YceI-like"/>
    <property type="match status" value="1"/>
</dbReference>
<dbReference type="EMBL" id="OBQI01000001">
    <property type="protein sequence ID" value="SOC47639.1"/>
    <property type="molecule type" value="Genomic_DNA"/>
</dbReference>
<dbReference type="OrthoDB" id="117810at2"/>
<name>A0A285V0P1_9ACTN</name>
<dbReference type="SMART" id="SM00867">
    <property type="entry name" value="YceI"/>
    <property type="match status" value="1"/>
</dbReference>
<dbReference type="PANTHER" id="PTHR34406">
    <property type="entry name" value="PROTEIN YCEI"/>
    <property type="match status" value="1"/>
</dbReference>
<evidence type="ECO:0000313" key="3">
    <source>
        <dbReference type="EMBL" id="SOC47639.1"/>
    </source>
</evidence>
<keyword evidence="4" id="KW-1185">Reference proteome</keyword>
<dbReference type="InterPro" id="IPR007372">
    <property type="entry name" value="Lipid/polyisoprenoid-bd_YceI"/>
</dbReference>
<comment type="similarity">
    <text evidence="1">Belongs to the UPF0312 family.</text>
</comment>
<evidence type="ECO:0000259" key="2">
    <source>
        <dbReference type="SMART" id="SM00867"/>
    </source>
</evidence>
<sequence length="221" mass="22778">MRGRIWWIVGGGLALLVLALGAGPLIYAALDEDAPPAETVVAQPEGATLSVETDGTWTVAPGSTAGYRVDEVLNGVDNTVAGTTDQVSGSVEVAGGSLTSAEVTVDVAGIATDNGRRDGYFRDTVMDVGQFPTATFAVTEPVELPELAGTPVPVPVVGELTVKGVAREVRTELSVVRTPEGVDVSGSVPVTFADHGIDPPDLGFVRVEDAGAVEFLLHLTR</sequence>
<reference evidence="4" key="1">
    <citation type="submission" date="2017-08" db="EMBL/GenBank/DDBJ databases">
        <authorList>
            <person name="Varghese N."/>
            <person name="Submissions S."/>
        </authorList>
    </citation>
    <scope>NUCLEOTIDE SEQUENCE [LARGE SCALE GENOMIC DNA]</scope>
    <source>
        <strain evidence="4">DSM 4725</strain>
    </source>
</reference>
<dbReference type="Pfam" id="PF04264">
    <property type="entry name" value="YceI"/>
    <property type="match status" value="1"/>
</dbReference>
<dbReference type="Proteomes" id="UP000219435">
    <property type="component" value="Unassembled WGS sequence"/>
</dbReference>
<evidence type="ECO:0000313" key="4">
    <source>
        <dbReference type="Proteomes" id="UP000219435"/>
    </source>
</evidence>
<dbReference type="RefSeq" id="WP_097193782.1">
    <property type="nucleotide sequence ID" value="NZ_OBQI01000001.1"/>
</dbReference>
<evidence type="ECO:0000256" key="1">
    <source>
        <dbReference type="ARBA" id="ARBA00008812"/>
    </source>
</evidence>
<dbReference type="AlphaFoldDB" id="A0A285V0P1"/>
<protein>
    <submittedName>
        <fullName evidence="3">Polyisoprenoid-binding protein YceI</fullName>
    </submittedName>
</protein>
<proteinExistence type="inferred from homology"/>